<evidence type="ECO:0000313" key="2">
    <source>
        <dbReference type="EMBL" id="KZT53772.1"/>
    </source>
</evidence>
<feature type="compositionally biased region" description="Polar residues" evidence="1">
    <location>
        <begin position="214"/>
        <end position="227"/>
    </location>
</feature>
<sequence length="463" mass="47978">MLHGLIPAGPPPPEATPALPPRSATPAPSGSRSRSNRAGPPTQAPLQRGRTLSLSNIPWPMHRPETQPSEPIPLVPALPPHLRRAAALGPAPGTTRGAGPGPAQSRPEDDGSDDLPPPPWVTNSLGSAAERKRLQEARDRGSKPLGGSGRPTQPRIDAPSRSATPGSSGSKAPTSEYRPYLPIGTGLPPRREQPPPVSRSKGPVYLGSYKDSKNIPSAPQWSASNVLAASLPNPPRGFAQPALSNPRAGIPAFLETPSRSLQQPVGRTQPSEPGTSSGSAQPPSAPSLRRHPTISTQPPFMGSNGPPQSFVGSGSSAGKSQPVPVIHIKQPSASSMSPGSPQSPLSPGGRGRQLPPQLPPPSDTTVLPPPPRSARPQTPLAMPSRMAPSSSTMTDTERAGPSRLGGNLRARTVSEVRGRSAGGRTAYTTSTSHNQLPVPQSNYSSSSSSKHSESEAYGGVKFE</sequence>
<feature type="compositionally biased region" description="Low complexity" evidence="1">
    <location>
        <begin position="273"/>
        <end position="282"/>
    </location>
</feature>
<feature type="compositionally biased region" description="Basic and acidic residues" evidence="1">
    <location>
        <begin position="129"/>
        <end position="142"/>
    </location>
</feature>
<keyword evidence="3" id="KW-1185">Reference proteome</keyword>
<dbReference type="Proteomes" id="UP000076842">
    <property type="component" value="Unassembled WGS sequence"/>
</dbReference>
<feature type="compositionally biased region" description="Pro residues" evidence="1">
    <location>
        <begin position="70"/>
        <end position="79"/>
    </location>
</feature>
<dbReference type="InParanoid" id="A0A165DY04"/>
<dbReference type="AlphaFoldDB" id="A0A165DY04"/>
<feature type="compositionally biased region" description="Pro residues" evidence="1">
    <location>
        <begin position="8"/>
        <end position="20"/>
    </location>
</feature>
<feature type="compositionally biased region" description="Low complexity" evidence="1">
    <location>
        <begin position="331"/>
        <end position="355"/>
    </location>
</feature>
<feature type="compositionally biased region" description="Polar residues" evidence="1">
    <location>
        <begin position="257"/>
        <end position="272"/>
    </location>
</feature>
<organism evidence="2 3">
    <name type="scientific">Calocera cornea HHB12733</name>
    <dbReference type="NCBI Taxonomy" id="1353952"/>
    <lineage>
        <taxon>Eukaryota</taxon>
        <taxon>Fungi</taxon>
        <taxon>Dikarya</taxon>
        <taxon>Basidiomycota</taxon>
        <taxon>Agaricomycotina</taxon>
        <taxon>Dacrymycetes</taxon>
        <taxon>Dacrymycetales</taxon>
        <taxon>Dacrymycetaceae</taxon>
        <taxon>Calocera</taxon>
    </lineage>
</organism>
<accession>A0A165DY04</accession>
<reference evidence="2 3" key="1">
    <citation type="journal article" date="2016" name="Mol. Biol. Evol.">
        <title>Comparative Genomics of Early-Diverging Mushroom-Forming Fungi Provides Insights into the Origins of Lignocellulose Decay Capabilities.</title>
        <authorList>
            <person name="Nagy L.G."/>
            <person name="Riley R."/>
            <person name="Tritt A."/>
            <person name="Adam C."/>
            <person name="Daum C."/>
            <person name="Floudas D."/>
            <person name="Sun H."/>
            <person name="Yadav J.S."/>
            <person name="Pangilinan J."/>
            <person name="Larsson K.H."/>
            <person name="Matsuura K."/>
            <person name="Barry K."/>
            <person name="Labutti K."/>
            <person name="Kuo R."/>
            <person name="Ohm R.A."/>
            <person name="Bhattacharya S.S."/>
            <person name="Shirouzu T."/>
            <person name="Yoshinaga Y."/>
            <person name="Martin F.M."/>
            <person name="Grigoriev I.V."/>
            <person name="Hibbett D.S."/>
        </authorList>
    </citation>
    <scope>NUCLEOTIDE SEQUENCE [LARGE SCALE GENOMIC DNA]</scope>
    <source>
        <strain evidence="2 3">HHB12733</strain>
    </source>
</reference>
<dbReference type="EMBL" id="KV424029">
    <property type="protein sequence ID" value="KZT53772.1"/>
    <property type="molecule type" value="Genomic_DNA"/>
</dbReference>
<feature type="compositionally biased region" description="Polar residues" evidence="1">
    <location>
        <begin position="161"/>
        <end position="173"/>
    </location>
</feature>
<feature type="compositionally biased region" description="Low complexity" evidence="1">
    <location>
        <begin position="85"/>
        <end position="103"/>
    </location>
</feature>
<feature type="region of interest" description="Disordered" evidence="1">
    <location>
        <begin position="1"/>
        <end position="463"/>
    </location>
</feature>
<name>A0A165DY04_9BASI</name>
<feature type="compositionally biased region" description="Pro residues" evidence="1">
    <location>
        <begin position="356"/>
        <end position="373"/>
    </location>
</feature>
<evidence type="ECO:0000313" key="3">
    <source>
        <dbReference type="Proteomes" id="UP000076842"/>
    </source>
</evidence>
<proteinExistence type="predicted"/>
<protein>
    <submittedName>
        <fullName evidence="2">Uncharacterized protein</fullName>
    </submittedName>
</protein>
<feature type="compositionally biased region" description="Polar residues" evidence="1">
    <location>
        <begin position="305"/>
        <end position="319"/>
    </location>
</feature>
<feature type="compositionally biased region" description="Polar residues" evidence="1">
    <location>
        <begin position="426"/>
        <end position="440"/>
    </location>
</feature>
<evidence type="ECO:0000256" key="1">
    <source>
        <dbReference type="SAM" id="MobiDB-lite"/>
    </source>
</evidence>
<gene>
    <name evidence="2" type="ORF">CALCODRAFT_37700</name>
</gene>